<keyword evidence="2" id="KW-1185">Reference proteome</keyword>
<sequence length="302" mass="32625">MKPSELLREALAPHLSTTAQTALDGALAEVAGGVSSVRFGTLLAGLSRHIKSRPLELGEAVVERGLELVPDWSIERWSTLETGRVVLILGRSDLASEAAAQALEDAFKFADEGETCALAKSLPLLPAPERFVWRAGECCRSNMRTVFESTACDSPYAARYFDDVAWKQTVIKALFVGAPLWRVRGLDGRLDEDLARMALDLVDERRSAGRPIPPDLWLCLGGFAGERAERALEDELQGAGARQRAAVGLAFARRGESARAADLAATEDHPIAARILRAAAEGRIDQELHRALEDPSLVAAHA</sequence>
<dbReference type="EMBL" id="CP036287">
    <property type="protein sequence ID" value="QDU67989.1"/>
    <property type="molecule type" value="Genomic_DNA"/>
</dbReference>
<organism evidence="1 2">
    <name type="scientific">Engelhardtia mirabilis</name>
    <dbReference type="NCBI Taxonomy" id="2528011"/>
    <lineage>
        <taxon>Bacteria</taxon>
        <taxon>Pseudomonadati</taxon>
        <taxon>Planctomycetota</taxon>
        <taxon>Planctomycetia</taxon>
        <taxon>Planctomycetia incertae sedis</taxon>
        <taxon>Engelhardtia</taxon>
    </lineage>
</organism>
<reference evidence="1 2" key="1">
    <citation type="submission" date="2019-02" db="EMBL/GenBank/DDBJ databases">
        <title>Deep-cultivation of Planctomycetes and their phenomic and genomic characterization uncovers novel biology.</title>
        <authorList>
            <person name="Wiegand S."/>
            <person name="Jogler M."/>
            <person name="Boedeker C."/>
            <person name="Pinto D."/>
            <person name="Vollmers J."/>
            <person name="Rivas-Marin E."/>
            <person name="Kohn T."/>
            <person name="Peeters S.H."/>
            <person name="Heuer A."/>
            <person name="Rast P."/>
            <person name="Oberbeckmann S."/>
            <person name="Bunk B."/>
            <person name="Jeske O."/>
            <person name="Meyerdierks A."/>
            <person name="Storesund J.E."/>
            <person name="Kallscheuer N."/>
            <person name="Luecker S."/>
            <person name="Lage O.M."/>
            <person name="Pohl T."/>
            <person name="Merkel B.J."/>
            <person name="Hornburger P."/>
            <person name="Mueller R.-W."/>
            <person name="Bruemmer F."/>
            <person name="Labrenz M."/>
            <person name="Spormann A.M."/>
            <person name="Op den Camp H."/>
            <person name="Overmann J."/>
            <person name="Amann R."/>
            <person name="Jetten M.S.M."/>
            <person name="Mascher T."/>
            <person name="Medema M.H."/>
            <person name="Devos D.P."/>
            <person name="Kaster A.-K."/>
            <person name="Ovreas L."/>
            <person name="Rohde M."/>
            <person name="Galperin M.Y."/>
            <person name="Jogler C."/>
        </authorList>
    </citation>
    <scope>NUCLEOTIDE SEQUENCE [LARGE SCALE GENOMIC DNA]</scope>
    <source>
        <strain evidence="1 2">Pla133</strain>
    </source>
</reference>
<dbReference type="RefSeq" id="WP_145066628.1">
    <property type="nucleotide sequence ID" value="NZ_CP036287.1"/>
</dbReference>
<dbReference type="InterPro" id="IPR047715">
    <property type="entry name" value="EboA_dom"/>
</dbReference>
<dbReference type="AlphaFoldDB" id="A0A518BLX9"/>
<proteinExistence type="predicted"/>
<dbReference type="NCBIfam" id="NF035938">
    <property type="entry name" value="EboA_domain"/>
    <property type="match status" value="1"/>
</dbReference>
<name>A0A518BLX9_9BACT</name>
<gene>
    <name evidence="1" type="ORF">Pla133_30800</name>
</gene>
<evidence type="ECO:0000313" key="1">
    <source>
        <dbReference type="EMBL" id="QDU67989.1"/>
    </source>
</evidence>
<dbReference type="Proteomes" id="UP000316921">
    <property type="component" value="Chromosome"/>
</dbReference>
<protein>
    <submittedName>
        <fullName evidence="1">Uncharacterized protein</fullName>
    </submittedName>
</protein>
<evidence type="ECO:0000313" key="2">
    <source>
        <dbReference type="Proteomes" id="UP000316921"/>
    </source>
</evidence>
<accession>A0A518BLX9</accession>
<dbReference type="KEGG" id="pbap:Pla133_30800"/>